<dbReference type="Pfam" id="PF00590">
    <property type="entry name" value="TP_methylase"/>
    <property type="match status" value="1"/>
</dbReference>
<dbReference type="GO" id="GO:0047429">
    <property type="term" value="F:nucleoside triphosphate diphosphatase activity"/>
    <property type="evidence" value="ECO:0007669"/>
    <property type="project" value="InterPro"/>
</dbReference>
<dbReference type="Pfam" id="PF03819">
    <property type="entry name" value="MazG"/>
    <property type="match status" value="2"/>
</dbReference>
<dbReference type="GO" id="GO:0046061">
    <property type="term" value="P:dATP catabolic process"/>
    <property type="evidence" value="ECO:0007669"/>
    <property type="project" value="TreeGrafter"/>
</dbReference>
<evidence type="ECO:0000259" key="1">
    <source>
        <dbReference type="Pfam" id="PF00590"/>
    </source>
</evidence>
<evidence type="ECO:0000313" key="4">
    <source>
        <dbReference type="Proteomes" id="UP000199095"/>
    </source>
</evidence>
<dbReference type="InterPro" id="IPR035013">
    <property type="entry name" value="YabN_N"/>
</dbReference>
<dbReference type="Proteomes" id="UP000199095">
    <property type="component" value="Unassembled WGS sequence"/>
</dbReference>
<dbReference type="PANTHER" id="PTHR30522:SF0">
    <property type="entry name" value="NUCLEOSIDE TRIPHOSPHATE PYROPHOSPHOHYDROLASE"/>
    <property type="match status" value="1"/>
</dbReference>
<dbReference type="GO" id="GO:0008168">
    <property type="term" value="F:methyltransferase activity"/>
    <property type="evidence" value="ECO:0007669"/>
    <property type="project" value="UniProtKB-KW"/>
</dbReference>
<dbReference type="GO" id="GO:0032259">
    <property type="term" value="P:methylation"/>
    <property type="evidence" value="ECO:0007669"/>
    <property type="project" value="UniProtKB-KW"/>
</dbReference>
<dbReference type="GO" id="GO:0046052">
    <property type="term" value="P:UTP catabolic process"/>
    <property type="evidence" value="ECO:0007669"/>
    <property type="project" value="TreeGrafter"/>
</dbReference>
<dbReference type="PANTHER" id="PTHR30522">
    <property type="entry name" value="NUCLEOSIDE TRIPHOSPHATE PYROPHOSPHOHYDROLASE"/>
    <property type="match status" value="1"/>
</dbReference>
<accession>A0A1I0J9S4</accession>
<dbReference type="AlphaFoldDB" id="A0A1I0J9S4"/>
<name>A0A1I0J9S4_9BACI</name>
<dbReference type="InterPro" id="IPR000878">
    <property type="entry name" value="4pyrrol_Mease"/>
</dbReference>
<feature type="domain" description="Tetrapyrrole methylase" evidence="1">
    <location>
        <begin position="5"/>
        <end position="208"/>
    </location>
</feature>
<dbReference type="GO" id="GO:0046047">
    <property type="term" value="P:TTP catabolic process"/>
    <property type="evidence" value="ECO:0007669"/>
    <property type="project" value="TreeGrafter"/>
</dbReference>
<proteinExistence type="predicted"/>
<keyword evidence="3" id="KW-0489">Methyltransferase</keyword>
<dbReference type="STRING" id="237682.SAMN05421676_1179"/>
<dbReference type="InterPro" id="IPR048015">
    <property type="entry name" value="NTP-PPase_MazG-like_N"/>
</dbReference>
<dbReference type="InterPro" id="IPR014777">
    <property type="entry name" value="4pyrrole_Mease_sub1"/>
</dbReference>
<dbReference type="Gene3D" id="3.40.1010.10">
    <property type="entry name" value="Cobalt-precorrin-4 Transmethylase, Domain 1"/>
    <property type="match status" value="1"/>
</dbReference>
<dbReference type="InterPro" id="IPR024180">
    <property type="entry name" value="Tetrapyrrole_Mease/MazG_pred"/>
</dbReference>
<dbReference type="CDD" id="cd11529">
    <property type="entry name" value="NTP-PPase_MazG_Cterm"/>
    <property type="match status" value="1"/>
</dbReference>
<dbReference type="RefSeq" id="WP_093137643.1">
    <property type="nucleotide sequence ID" value="NZ_FOHJ01000017.1"/>
</dbReference>
<organism evidence="3 4">
    <name type="scientific">Salinibacillus kushneri</name>
    <dbReference type="NCBI Taxonomy" id="237682"/>
    <lineage>
        <taxon>Bacteria</taxon>
        <taxon>Bacillati</taxon>
        <taxon>Bacillota</taxon>
        <taxon>Bacilli</taxon>
        <taxon>Bacillales</taxon>
        <taxon>Bacillaceae</taxon>
        <taxon>Salinibacillus</taxon>
    </lineage>
</organism>
<keyword evidence="3" id="KW-0808">Transferase</keyword>
<dbReference type="CDD" id="cd11723">
    <property type="entry name" value="YabN_N_like"/>
    <property type="match status" value="1"/>
</dbReference>
<dbReference type="NCBIfam" id="NF007113">
    <property type="entry name" value="PRK09562.1"/>
    <property type="match status" value="1"/>
</dbReference>
<dbReference type="FunFam" id="1.10.287.1080:FF:000001">
    <property type="entry name" value="Nucleoside triphosphate pyrophosphohydrolase"/>
    <property type="match status" value="1"/>
</dbReference>
<dbReference type="InterPro" id="IPR035996">
    <property type="entry name" value="4pyrrol_Methylase_sf"/>
</dbReference>
<dbReference type="InterPro" id="IPR048011">
    <property type="entry name" value="NTP-PPase_MazG-like_C"/>
</dbReference>
<dbReference type="SUPFAM" id="SSF53790">
    <property type="entry name" value="Tetrapyrrole methylase"/>
    <property type="match status" value="1"/>
</dbReference>
<dbReference type="CDD" id="cd11528">
    <property type="entry name" value="NTP-PPase_MazG_Nterm"/>
    <property type="match status" value="1"/>
</dbReference>
<dbReference type="NCBIfam" id="TIGR00444">
    <property type="entry name" value="mazG"/>
    <property type="match status" value="1"/>
</dbReference>
<dbReference type="FunFam" id="1.10.287.1080:FF:000003">
    <property type="entry name" value="Nucleoside triphosphate pyrophosphohydrolase"/>
    <property type="match status" value="1"/>
</dbReference>
<dbReference type="PIRSF" id="PIRSF002845">
    <property type="entry name" value="Ttrprl_mtas_MazG"/>
    <property type="match status" value="1"/>
</dbReference>
<dbReference type="InterPro" id="IPR011551">
    <property type="entry name" value="NTP_PyrPHydrolase_MazG"/>
</dbReference>
<dbReference type="GO" id="GO:0046076">
    <property type="term" value="P:dTTP catabolic process"/>
    <property type="evidence" value="ECO:0007669"/>
    <property type="project" value="TreeGrafter"/>
</dbReference>
<gene>
    <name evidence="3" type="ORF">SAMN05421676_1179</name>
</gene>
<protein>
    <submittedName>
        <fullName evidence="3">Tetrapyrrole methylase family protein / MazG family protein</fullName>
    </submittedName>
</protein>
<feature type="domain" description="NTP pyrophosphohydrolase MazG-like" evidence="2">
    <location>
        <begin position="256"/>
        <end position="329"/>
    </location>
</feature>
<evidence type="ECO:0000313" key="3">
    <source>
        <dbReference type="EMBL" id="SEU06468.1"/>
    </source>
</evidence>
<dbReference type="FunFam" id="3.40.1010.10:FF:000008">
    <property type="entry name" value="Similar to nucleoside triphosphate pyrophosphohydrolase, MazG"/>
    <property type="match status" value="1"/>
</dbReference>
<dbReference type="SUPFAM" id="SSF101386">
    <property type="entry name" value="all-alpha NTP pyrophosphatases"/>
    <property type="match status" value="2"/>
</dbReference>
<dbReference type="InterPro" id="IPR004518">
    <property type="entry name" value="MazG-like_dom"/>
</dbReference>
<feature type="domain" description="NTP pyrophosphohydrolase MazG-like" evidence="2">
    <location>
        <begin position="391"/>
        <end position="434"/>
    </location>
</feature>
<evidence type="ECO:0000259" key="2">
    <source>
        <dbReference type="Pfam" id="PF03819"/>
    </source>
</evidence>
<reference evidence="4" key="1">
    <citation type="submission" date="2016-10" db="EMBL/GenBank/DDBJ databases">
        <authorList>
            <person name="Varghese N."/>
            <person name="Submissions S."/>
        </authorList>
    </citation>
    <scope>NUCLEOTIDE SEQUENCE [LARGE SCALE GENOMIC DNA]</scope>
    <source>
        <strain evidence="4">CGMCC 1.3566</strain>
    </source>
</reference>
<dbReference type="GO" id="GO:0006203">
    <property type="term" value="P:dGTP catabolic process"/>
    <property type="evidence" value="ECO:0007669"/>
    <property type="project" value="TreeGrafter"/>
</dbReference>
<dbReference type="GO" id="GO:0006950">
    <property type="term" value="P:response to stress"/>
    <property type="evidence" value="ECO:0007669"/>
    <property type="project" value="UniProtKB-ARBA"/>
</dbReference>
<sequence>MEKIITVVGLGAGDIDQMPLGVYRKFLSADSKIYTRTMDHPVIKSLEKEGVQFQSFDEVYEKHQTFEPVYQEIANQLLKAAEHSPVLYATPGHPMLAERTVQILLEEAEGNPAVEVKVGQGQSYLDALFSSLKIDPIEGFQFLDGTSFRRFEVQYDQHVVFSQVYDDMIASDVKLTLMDDLPDDYPITVVHGAGSNEEWIKTVPLYELDRSVPFSNLLSVYVPPAPKEIQNHQFNRLREVIAILRGPNGCPWDRKQTHESLRPYLIEEAYEVIEAINEQDDEKVADELGDVLLQIMLHGQIGEDEGYFSVDDVIKNITDKMIRRHPHVFGDFHLNTSEEVVKTWDEIKKEEKGGEVAKSIVDDIERSLPALLTAYELQKKTAKAGFDWENFETIFDKIKEEIEEFEQSIAKQTSTEMEKEFGDILFSLVNLARHRNINPELALSRSNQIFKKRFQYIEKRTKEMGKTLETVTLEGMDQFWNEAKEYEKER</sequence>
<dbReference type="GO" id="GO:0046081">
    <property type="term" value="P:dUTP catabolic process"/>
    <property type="evidence" value="ECO:0007669"/>
    <property type="project" value="TreeGrafter"/>
</dbReference>
<keyword evidence="4" id="KW-1185">Reference proteome</keyword>
<dbReference type="Gene3D" id="1.10.287.1080">
    <property type="entry name" value="MazG-like"/>
    <property type="match status" value="2"/>
</dbReference>
<dbReference type="EMBL" id="FOHJ01000017">
    <property type="protein sequence ID" value="SEU06468.1"/>
    <property type="molecule type" value="Genomic_DNA"/>
</dbReference>
<dbReference type="OrthoDB" id="9808939at2"/>